<dbReference type="EMBL" id="PP410069">
    <property type="protein sequence ID" value="WZK92866.1"/>
    <property type="molecule type" value="Genomic_DNA"/>
</dbReference>
<reference evidence="2" key="2">
    <citation type="submission" date="2024-02" db="EMBL/GenBank/DDBJ databases">
        <authorList>
            <person name="Buigues J."/>
            <person name="Vinals A."/>
            <person name="Martinez-Recio R."/>
            <person name="S Monros J."/>
            <person name="Sanjuan R."/>
            <person name="Cuevas J.M."/>
        </authorList>
    </citation>
    <scope>NUCLEOTIDE SEQUENCE</scope>
    <source>
        <strain evidence="2">MAVG47</strain>
    </source>
</reference>
<evidence type="ECO:0000256" key="1">
    <source>
        <dbReference type="SAM" id="MobiDB-lite"/>
    </source>
</evidence>
<organism evidence="2">
    <name type="scientific">Rhinolophus ferrumequinum adenovirus</name>
    <dbReference type="NCBI Taxonomy" id="3140013"/>
    <lineage>
        <taxon>Viruses</taxon>
        <taxon>Varidnaviria</taxon>
        <taxon>Bamfordvirae</taxon>
        <taxon>Preplasmiviricota</taxon>
        <taxon>Polisuviricotina</taxon>
        <taxon>Pharingeaviricetes</taxon>
        <taxon>Rowavirales</taxon>
        <taxon>Adenoviridae</taxon>
    </lineage>
</organism>
<name>A0AAU6S565_9ADEN</name>
<feature type="compositionally biased region" description="Acidic residues" evidence="1">
    <location>
        <begin position="114"/>
        <end position="126"/>
    </location>
</feature>
<evidence type="ECO:0000313" key="2">
    <source>
        <dbReference type="EMBL" id="WZK92866.1"/>
    </source>
</evidence>
<protein>
    <submittedName>
        <fullName evidence="2">E1A protein</fullName>
    </submittedName>
</protein>
<feature type="compositionally biased region" description="Basic and acidic residues" evidence="1">
    <location>
        <begin position="127"/>
        <end position="139"/>
    </location>
</feature>
<reference evidence="2" key="1">
    <citation type="journal article" date="2024" name="Microbiol. Spectr.">
        <title>Full-genome sequencing of dozens of new DNA viruses found in Spanish bat feces.</title>
        <authorList>
            <person name="Buigues J."/>
            <person name="Vinals A."/>
            <person name="Martinez-Recio R."/>
            <person name="Monros J.S."/>
            <person name="Sanjuan R."/>
            <person name="Cuevas J.M."/>
        </authorList>
    </citation>
    <scope>NUCLEOTIDE SEQUENCE</scope>
    <source>
        <strain evidence="2">MAVG47</strain>
    </source>
</reference>
<accession>A0AAU6S565</accession>
<sequence length="161" mass="17879">MKTITLELDPSLLAVADSLLNQVEDGGLFEPDFFSTEGLHEVLESPSPSLHELFDVTVPDGFQDYSREVELIFPSSAIDHAENETEVRCNTPVVEIDLACNESMLSSTPSVSEVDAEESSSEEPDSDVCRDCTRHREESGEPGIKCALCYMKDTYYQVYSK</sequence>
<proteinExistence type="predicted"/>
<feature type="region of interest" description="Disordered" evidence="1">
    <location>
        <begin position="107"/>
        <end position="140"/>
    </location>
</feature>